<reference evidence="1 2" key="1">
    <citation type="submission" date="2021-01" db="EMBL/GenBank/DDBJ databases">
        <title>Whole genome shotgun sequence of Verrucosispora andamanensis NBRC 109075.</title>
        <authorList>
            <person name="Komaki H."/>
            <person name="Tamura T."/>
        </authorList>
    </citation>
    <scope>NUCLEOTIDE SEQUENCE [LARGE SCALE GENOMIC DNA]</scope>
    <source>
        <strain evidence="1 2">NBRC 109075</strain>
    </source>
</reference>
<comment type="caution">
    <text evidence="1">The sequence shown here is derived from an EMBL/GenBank/DDBJ whole genome shotgun (WGS) entry which is preliminary data.</text>
</comment>
<evidence type="ECO:0000313" key="1">
    <source>
        <dbReference type="EMBL" id="GIJ12205.1"/>
    </source>
</evidence>
<dbReference type="Proteomes" id="UP000647017">
    <property type="component" value="Unassembled WGS sequence"/>
</dbReference>
<name>A0ABQ4I2R7_9ACTN</name>
<accession>A0ABQ4I2R7</accession>
<organism evidence="1 2">
    <name type="scientific">Micromonospora andamanensis</name>
    <dbReference type="NCBI Taxonomy" id="1287068"/>
    <lineage>
        <taxon>Bacteria</taxon>
        <taxon>Bacillati</taxon>
        <taxon>Actinomycetota</taxon>
        <taxon>Actinomycetes</taxon>
        <taxon>Micromonosporales</taxon>
        <taxon>Micromonosporaceae</taxon>
        <taxon>Micromonospora</taxon>
    </lineage>
</organism>
<proteinExistence type="predicted"/>
<gene>
    <name evidence="1" type="ORF">Van01_54190</name>
</gene>
<protein>
    <recommendedName>
        <fullName evidence="3">DUF2510 domain-containing protein</fullName>
    </recommendedName>
</protein>
<dbReference type="EMBL" id="BOOZ01000047">
    <property type="protein sequence ID" value="GIJ12205.1"/>
    <property type="molecule type" value="Genomic_DNA"/>
</dbReference>
<evidence type="ECO:0000313" key="2">
    <source>
        <dbReference type="Proteomes" id="UP000647017"/>
    </source>
</evidence>
<evidence type="ECO:0008006" key="3">
    <source>
        <dbReference type="Google" id="ProtNLM"/>
    </source>
</evidence>
<keyword evidence="2" id="KW-1185">Reference proteome</keyword>
<sequence>MPEHPTPANLSGYFNAAVAAIRNAPPDRDGTWQIWDGQDWQDVAQAGPERGEVTGGR</sequence>